<reference evidence="1 2" key="1">
    <citation type="journal article" date="2007" name="Proc. Natl. Acad. Sci. U.S.A.">
        <title>The genome of Syntrophus aciditrophicus: life at the thermodynamic limit of microbial growth.</title>
        <authorList>
            <person name="McInerney M.J."/>
            <person name="Rohlin L."/>
            <person name="Mouttaki H."/>
            <person name="Kim U."/>
            <person name="Krupp R.S."/>
            <person name="Rios-Hernandez L."/>
            <person name="Sieber J."/>
            <person name="Struchtemeyer C.G."/>
            <person name="Bhattacharyya A."/>
            <person name="Campbell J.W."/>
            <person name="Gunsalus R.P."/>
        </authorList>
    </citation>
    <scope>NUCLEOTIDE SEQUENCE [LARGE SCALE GENOMIC DNA]</scope>
    <source>
        <strain evidence="1 2">SB</strain>
    </source>
</reference>
<gene>
    <name evidence="1" type="ORF">SYN_03647</name>
</gene>
<proteinExistence type="predicted"/>
<name>Q2LUT0_SYNAS</name>
<protein>
    <submittedName>
        <fullName evidence="1">Hypothetical cytosolic protein</fullName>
    </submittedName>
</protein>
<dbReference type="HOGENOM" id="CLU_2921104_0_0_7"/>
<evidence type="ECO:0000313" key="1">
    <source>
        <dbReference type="EMBL" id="ABC77841.1"/>
    </source>
</evidence>
<dbReference type="InParanoid" id="Q2LUT0"/>
<organism evidence="1 2">
    <name type="scientific">Syntrophus aciditrophicus (strain SB)</name>
    <dbReference type="NCBI Taxonomy" id="56780"/>
    <lineage>
        <taxon>Bacteria</taxon>
        <taxon>Pseudomonadati</taxon>
        <taxon>Thermodesulfobacteriota</taxon>
        <taxon>Syntrophia</taxon>
        <taxon>Syntrophales</taxon>
        <taxon>Syntrophaceae</taxon>
        <taxon>Syntrophus</taxon>
    </lineage>
</organism>
<dbReference type="AlphaFoldDB" id="Q2LUT0"/>
<sequence length="61" mass="6656">MSQCVGVRVTCKAELMRDLNAPEDQLPFCSPSMTVISASDPHADLPSIFPVCFFCAIRVIP</sequence>
<dbReference type="KEGG" id="sat:SYN_03647"/>
<evidence type="ECO:0000313" key="2">
    <source>
        <dbReference type="Proteomes" id="UP000001933"/>
    </source>
</evidence>
<dbReference type="EMBL" id="CP000252">
    <property type="protein sequence ID" value="ABC77841.1"/>
    <property type="molecule type" value="Genomic_DNA"/>
</dbReference>
<accession>Q2LUT0</accession>
<dbReference type="Proteomes" id="UP000001933">
    <property type="component" value="Chromosome"/>
</dbReference>
<keyword evidence="2" id="KW-1185">Reference proteome</keyword>